<organism evidence="1 2">
    <name type="scientific">Protea cynaroides</name>
    <dbReference type="NCBI Taxonomy" id="273540"/>
    <lineage>
        <taxon>Eukaryota</taxon>
        <taxon>Viridiplantae</taxon>
        <taxon>Streptophyta</taxon>
        <taxon>Embryophyta</taxon>
        <taxon>Tracheophyta</taxon>
        <taxon>Spermatophyta</taxon>
        <taxon>Magnoliopsida</taxon>
        <taxon>Proteales</taxon>
        <taxon>Proteaceae</taxon>
        <taxon>Protea</taxon>
    </lineage>
</organism>
<evidence type="ECO:0000313" key="1">
    <source>
        <dbReference type="EMBL" id="KAJ4974725.1"/>
    </source>
</evidence>
<keyword evidence="2" id="KW-1185">Reference proteome</keyword>
<dbReference type="AlphaFoldDB" id="A0A9Q0QWK0"/>
<proteinExistence type="predicted"/>
<sequence length="158" mass="17898">MDRDKMGRKRVYGVTLILMVILVEAVLEVTTHYRQPLCPEYANKKTEDCLHRCSVRHARVWYLSRRNPFPSSLLQHSRAAYPALPTKRDPSALCVRRPTHVWRIILMVGAIPCSTYLPLAYEDARDRSLHGPRGPKCETGRIDMAHGVECGDGSGTGR</sequence>
<dbReference type="EMBL" id="JAMYWD010000004">
    <property type="protein sequence ID" value="KAJ4974725.1"/>
    <property type="molecule type" value="Genomic_DNA"/>
</dbReference>
<dbReference type="OrthoDB" id="433512at2759"/>
<accession>A0A9Q0QWK0</accession>
<comment type="caution">
    <text evidence="1">The sequence shown here is derived from an EMBL/GenBank/DDBJ whole genome shotgun (WGS) entry which is preliminary data.</text>
</comment>
<evidence type="ECO:0000313" key="2">
    <source>
        <dbReference type="Proteomes" id="UP001141806"/>
    </source>
</evidence>
<reference evidence="1" key="1">
    <citation type="journal article" date="2023" name="Plant J.">
        <title>The genome of the king protea, Protea cynaroides.</title>
        <authorList>
            <person name="Chang J."/>
            <person name="Duong T.A."/>
            <person name="Schoeman C."/>
            <person name="Ma X."/>
            <person name="Roodt D."/>
            <person name="Barker N."/>
            <person name="Li Z."/>
            <person name="Van de Peer Y."/>
            <person name="Mizrachi E."/>
        </authorList>
    </citation>
    <scope>NUCLEOTIDE SEQUENCE</scope>
    <source>
        <tissue evidence="1">Young leaves</tissue>
    </source>
</reference>
<name>A0A9Q0QWK0_9MAGN</name>
<dbReference type="Proteomes" id="UP001141806">
    <property type="component" value="Unassembled WGS sequence"/>
</dbReference>
<protein>
    <submittedName>
        <fullName evidence="1">Uncharacterized protein</fullName>
    </submittedName>
</protein>
<gene>
    <name evidence="1" type="ORF">NE237_007899</name>
</gene>